<reference evidence="3 4" key="1">
    <citation type="submission" date="2016-11" db="EMBL/GenBank/DDBJ databases">
        <authorList>
            <person name="Jaros S."/>
            <person name="Januszkiewicz K."/>
            <person name="Wedrychowicz H."/>
        </authorList>
    </citation>
    <scope>NUCLEOTIDE SEQUENCE [LARGE SCALE GENOMIC DNA]</scope>
    <source>
        <strain evidence="3 4">GAS138</strain>
    </source>
</reference>
<dbReference type="EMBL" id="LT670817">
    <property type="protein sequence ID" value="SHH57766.1"/>
    <property type="molecule type" value="Genomic_DNA"/>
</dbReference>
<feature type="transmembrane region" description="Helical" evidence="1">
    <location>
        <begin position="12"/>
        <end position="30"/>
    </location>
</feature>
<name>A0A1M5U4I7_9BRAD</name>
<keyword evidence="1" id="KW-1133">Transmembrane helix</keyword>
<evidence type="ECO:0000259" key="2">
    <source>
        <dbReference type="Pfam" id="PF07331"/>
    </source>
</evidence>
<keyword evidence="1" id="KW-0812">Transmembrane</keyword>
<proteinExistence type="predicted"/>
<evidence type="ECO:0000256" key="1">
    <source>
        <dbReference type="SAM" id="Phobius"/>
    </source>
</evidence>
<sequence>MKFRVRSQREFTAGLIFFCIGSVWLAGSLDHRIGSATAMGPGYFPMAVSLILAGLGIASVVRSVTIADADVLDPWPLAAFVFVLGGVVGFGLLLESAGLIAAAAVLILLSCWSRLQARPGETLLLTVALIALVAGIFVSGLGMPVDLY</sequence>
<feature type="transmembrane region" description="Helical" evidence="1">
    <location>
        <begin position="77"/>
        <end position="110"/>
    </location>
</feature>
<organism evidence="3 4">
    <name type="scientific">Bradyrhizobium erythrophlei</name>
    <dbReference type="NCBI Taxonomy" id="1437360"/>
    <lineage>
        <taxon>Bacteria</taxon>
        <taxon>Pseudomonadati</taxon>
        <taxon>Pseudomonadota</taxon>
        <taxon>Alphaproteobacteria</taxon>
        <taxon>Hyphomicrobiales</taxon>
        <taxon>Nitrobacteraceae</taxon>
        <taxon>Bradyrhizobium</taxon>
    </lineage>
</organism>
<dbReference type="OrthoDB" id="5186924at2"/>
<feature type="transmembrane region" description="Helical" evidence="1">
    <location>
        <begin position="122"/>
        <end position="143"/>
    </location>
</feature>
<dbReference type="AlphaFoldDB" id="A0A1M5U4I7"/>
<evidence type="ECO:0000313" key="4">
    <source>
        <dbReference type="Proteomes" id="UP000189796"/>
    </source>
</evidence>
<dbReference type="Pfam" id="PF07331">
    <property type="entry name" value="TctB"/>
    <property type="match status" value="1"/>
</dbReference>
<evidence type="ECO:0000313" key="3">
    <source>
        <dbReference type="EMBL" id="SHH57766.1"/>
    </source>
</evidence>
<feature type="domain" description="DUF1468" evidence="2">
    <location>
        <begin position="13"/>
        <end position="144"/>
    </location>
</feature>
<keyword evidence="1" id="KW-0472">Membrane</keyword>
<dbReference type="Proteomes" id="UP000189796">
    <property type="component" value="Chromosome I"/>
</dbReference>
<protein>
    <submittedName>
        <fullName evidence="3">Tripartite tricarboxylate transporter TctB family protein</fullName>
    </submittedName>
</protein>
<feature type="transmembrane region" description="Helical" evidence="1">
    <location>
        <begin position="42"/>
        <end position="65"/>
    </location>
</feature>
<accession>A0A1M5U4I7</accession>
<dbReference type="InterPro" id="IPR009936">
    <property type="entry name" value="DUF1468"/>
</dbReference>
<gene>
    <name evidence="3" type="ORF">SAMN05443248_5276</name>
</gene>
<dbReference type="RefSeq" id="WP_079603926.1">
    <property type="nucleotide sequence ID" value="NZ_LT670817.1"/>
</dbReference>